<gene>
    <name evidence="1" type="ORF">NF556_11180</name>
</gene>
<dbReference type="NCBIfam" id="TIGR01509">
    <property type="entry name" value="HAD-SF-IA-v3"/>
    <property type="match status" value="1"/>
</dbReference>
<dbReference type="SFLD" id="SFLDG01129">
    <property type="entry name" value="C1.5:_HAD__Beta-PGM__Phosphata"/>
    <property type="match status" value="1"/>
</dbReference>
<dbReference type="CDD" id="cd07505">
    <property type="entry name" value="HAD_BPGM-like"/>
    <property type="match status" value="1"/>
</dbReference>
<dbReference type="PANTHER" id="PTHR18901:SF38">
    <property type="entry name" value="PSEUDOURIDINE-5'-PHOSPHATASE"/>
    <property type="match status" value="1"/>
</dbReference>
<dbReference type="Gene3D" id="3.40.50.1000">
    <property type="entry name" value="HAD superfamily/HAD-like"/>
    <property type="match status" value="1"/>
</dbReference>
<proteinExistence type="predicted"/>
<dbReference type="EMBL" id="CP099489">
    <property type="protein sequence ID" value="USQ78220.1"/>
    <property type="molecule type" value="Genomic_DNA"/>
</dbReference>
<dbReference type="Pfam" id="PF00702">
    <property type="entry name" value="Hydrolase"/>
    <property type="match status" value="1"/>
</dbReference>
<dbReference type="InterPro" id="IPR023214">
    <property type="entry name" value="HAD_sf"/>
</dbReference>
<dbReference type="SFLD" id="SFLDS00003">
    <property type="entry name" value="Haloacid_Dehalogenase"/>
    <property type="match status" value="1"/>
</dbReference>
<evidence type="ECO:0000313" key="1">
    <source>
        <dbReference type="EMBL" id="USQ78220.1"/>
    </source>
</evidence>
<reference evidence="1" key="1">
    <citation type="submission" date="2022-06" db="EMBL/GenBank/DDBJ databases">
        <title>Ornithinimicrobium HY1793.</title>
        <authorList>
            <person name="Huang Y."/>
        </authorList>
    </citation>
    <scope>NUCLEOTIDE SEQUENCE</scope>
    <source>
        <strain evidence="1">HY1793</strain>
    </source>
</reference>
<protein>
    <submittedName>
        <fullName evidence="1">HAD family phosphatase</fullName>
    </submittedName>
</protein>
<name>A0ABY4YN52_9MICO</name>
<dbReference type="InterPro" id="IPR036412">
    <property type="entry name" value="HAD-like_sf"/>
</dbReference>
<dbReference type="InterPro" id="IPR023198">
    <property type="entry name" value="PGP-like_dom2"/>
</dbReference>
<dbReference type="InterPro" id="IPR006439">
    <property type="entry name" value="HAD-SF_hydro_IA"/>
</dbReference>
<evidence type="ECO:0000313" key="2">
    <source>
        <dbReference type="Proteomes" id="UP001056455"/>
    </source>
</evidence>
<accession>A0ABY4YN52</accession>
<dbReference type="Gene3D" id="1.10.150.240">
    <property type="entry name" value="Putative phosphatase, domain 2"/>
    <property type="match status" value="1"/>
</dbReference>
<organism evidence="1 2">
    <name type="scientific">Ornithinimicrobium faecis</name>
    <dbReference type="NCBI Taxonomy" id="2934158"/>
    <lineage>
        <taxon>Bacteria</taxon>
        <taxon>Bacillati</taxon>
        <taxon>Actinomycetota</taxon>
        <taxon>Actinomycetes</taxon>
        <taxon>Micrococcales</taxon>
        <taxon>Ornithinimicrobiaceae</taxon>
        <taxon>Ornithinimicrobium</taxon>
    </lineage>
</organism>
<keyword evidence="2" id="KW-1185">Reference proteome</keyword>
<dbReference type="Proteomes" id="UP001056455">
    <property type="component" value="Chromosome"/>
</dbReference>
<sequence length="227" mass="23924">MTRDQLTLPAAVLWDMDGTLIDTEPYWMAVETDLIAEAGGTWTHEDAVELVGNSLLRSAEIILARTPVTGTPHEVVEILLAGVVARTRERMPWRPGARELLEDCAGLGVPCALVTMSWAPLAEVLLESVPAGTFAAVVTGDQVVHGKPSPDAYLLAAERLGVTPADCIAVEDSPTGVRSATAAGVPTIAVPHVVPVPEVPGMVTVPGLEGKRLGDLMTLTQPLRGHH</sequence>
<dbReference type="RefSeq" id="WP_252591018.1">
    <property type="nucleotide sequence ID" value="NZ_CP099489.1"/>
</dbReference>
<dbReference type="PANTHER" id="PTHR18901">
    <property type="entry name" value="2-DEOXYGLUCOSE-6-PHOSPHATE PHOSPHATASE 2"/>
    <property type="match status" value="1"/>
</dbReference>
<dbReference type="SUPFAM" id="SSF56784">
    <property type="entry name" value="HAD-like"/>
    <property type="match status" value="1"/>
</dbReference>